<dbReference type="PANTHER" id="PTHR33281:SF19">
    <property type="entry name" value="VOLTAGE-DEPENDENT ANION CHANNEL-FORMING PROTEIN YNEE"/>
    <property type="match status" value="1"/>
</dbReference>
<evidence type="ECO:0000256" key="6">
    <source>
        <dbReference type="ARBA" id="ARBA00023065"/>
    </source>
</evidence>
<dbReference type="Proteomes" id="UP001210925">
    <property type="component" value="Unassembled WGS sequence"/>
</dbReference>
<gene>
    <name evidence="10" type="ORF">HK103_000217</name>
</gene>
<evidence type="ECO:0000256" key="8">
    <source>
        <dbReference type="SAM" id="MobiDB-lite"/>
    </source>
</evidence>
<dbReference type="EMBL" id="JADGKB010000010">
    <property type="protein sequence ID" value="KAJ3260607.1"/>
    <property type="molecule type" value="Genomic_DNA"/>
</dbReference>
<keyword evidence="5 9" id="KW-1133">Transmembrane helix</keyword>
<feature type="region of interest" description="Disordered" evidence="8">
    <location>
        <begin position="1"/>
        <end position="35"/>
    </location>
</feature>
<organism evidence="10 11">
    <name type="scientific">Boothiomyces macroporosus</name>
    <dbReference type="NCBI Taxonomy" id="261099"/>
    <lineage>
        <taxon>Eukaryota</taxon>
        <taxon>Fungi</taxon>
        <taxon>Fungi incertae sedis</taxon>
        <taxon>Chytridiomycota</taxon>
        <taxon>Chytridiomycota incertae sedis</taxon>
        <taxon>Chytridiomycetes</taxon>
        <taxon>Rhizophydiales</taxon>
        <taxon>Terramycetaceae</taxon>
        <taxon>Boothiomyces</taxon>
    </lineage>
</organism>
<dbReference type="Pfam" id="PF25539">
    <property type="entry name" value="Bestrophin_2"/>
    <property type="match status" value="1"/>
</dbReference>
<feature type="compositionally biased region" description="Polar residues" evidence="8">
    <location>
        <begin position="1"/>
        <end position="16"/>
    </location>
</feature>
<evidence type="ECO:0000313" key="11">
    <source>
        <dbReference type="Proteomes" id="UP001210925"/>
    </source>
</evidence>
<dbReference type="AlphaFoldDB" id="A0AAD5Y5I4"/>
<keyword evidence="2" id="KW-0813">Transport</keyword>
<evidence type="ECO:0000256" key="9">
    <source>
        <dbReference type="SAM" id="Phobius"/>
    </source>
</evidence>
<dbReference type="GO" id="GO:0005254">
    <property type="term" value="F:chloride channel activity"/>
    <property type="evidence" value="ECO:0007669"/>
    <property type="project" value="InterPro"/>
</dbReference>
<keyword evidence="11" id="KW-1185">Reference proteome</keyword>
<reference evidence="10" key="1">
    <citation type="submission" date="2020-05" db="EMBL/GenBank/DDBJ databases">
        <title>Phylogenomic resolution of chytrid fungi.</title>
        <authorList>
            <person name="Stajich J.E."/>
            <person name="Amses K."/>
            <person name="Simmons R."/>
            <person name="Seto K."/>
            <person name="Myers J."/>
            <person name="Bonds A."/>
            <person name="Quandt C.A."/>
            <person name="Barry K."/>
            <person name="Liu P."/>
            <person name="Grigoriev I."/>
            <person name="Longcore J.E."/>
            <person name="James T.Y."/>
        </authorList>
    </citation>
    <scope>NUCLEOTIDE SEQUENCE</scope>
    <source>
        <strain evidence="10">PLAUS21</strain>
    </source>
</reference>
<dbReference type="GO" id="GO:0005886">
    <property type="term" value="C:plasma membrane"/>
    <property type="evidence" value="ECO:0007669"/>
    <property type="project" value="UniProtKB-SubCell"/>
</dbReference>
<keyword evidence="4 9" id="KW-0812">Transmembrane</keyword>
<accession>A0AAD5Y5I4</accession>
<protein>
    <submittedName>
        <fullName evidence="10">Uncharacterized protein</fullName>
    </submittedName>
</protein>
<feature type="compositionally biased region" description="Basic and acidic residues" evidence="8">
    <location>
        <begin position="23"/>
        <end position="33"/>
    </location>
</feature>
<proteinExistence type="predicted"/>
<evidence type="ECO:0000256" key="4">
    <source>
        <dbReference type="ARBA" id="ARBA00022692"/>
    </source>
</evidence>
<dbReference type="InterPro" id="IPR044669">
    <property type="entry name" value="YneE/VCCN1/2-like"/>
</dbReference>
<evidence type="ECO:0000313" key="10">
    <source>
        <dbReference type="EMBL" id="KAJ3260607.1"/>
    </source>
</evidence>
<name>A0AAD5Y5I4_9FUNG</name>
<evidence type="ECO:0000256" key="7">
    <source>
        <dbReference type="ARBA" id="ARBA00023136"/>
    </source>
</evidence>
<keyword evidence="3" id="KW-1003">Cell membrane</keyword>
<keyword evidence="7 9" id="KW-0472">Membrane</keyword>
<evidence type="ECO:0000256" key="1">
    <source>
        <dbReference type="ARBA" id="ARBA00004651"/>
    </source>
</evidence>
<keyword evidence="6" id="KW-0406">Ion transport</keyword>
<evidence type="ECO:0000256" key="3">
    <source>
        <dbReference type="ARBA" id="ARBA00022475"/>
    </source>
</evidence>
<dbReference type="PANTHER" id="PTHR33281">
    <property type="entry name" value="UPF0187 PROTEIN YNEE"/>
    <property type="match status" value="1"/>
</dbReference>
<feature type="transmembrane region" description="Helical" evidence="9">
    <location>
        <begin position="74"/>
        <end position="94"/>
    </location>
</feature>
<evidence type="ECO:0000256" key="2">
    <source>
        <dbReference type="ARBA" id="ARBA00022448"/>
    </source>
</evidence>
<comment type="caution">
    <text evidence="10">The sequence shown here is derived from an EMBL/GenBank/DDBJ whole genome shotgun (WGS) entry which is preliminary data.</text>
</comment>
<sequence>MQGENPSSSETLNQEQGDVHILIPHEEPPRASKELQAGESVVKRKLVHSSVSNVEDSYQFDEFKWHGSVIPTTLAPAIVFTLWATLWTLLYQLIPMKNIAMSPTLITILSVVIGLLLVFRTNTAYDRYWEARRLWGTLFSHIRNLARITWIGVKHDGKKELQDKLANINLLLAFAVACKHYLRFEKGHHYEDLYSLLVHLPEYKPGQYHADRENLPLEISFHISCYNNRCRAKENPFGYDDNDLRMDLFCDKLKNELEQLVQSPVAISVDDWTVPIDISDYSKLKHVSSHSH</sequence>
<evidence type="ECO:0000256" key="5">
    <source>
        <dbReference type="ARBA" id="ARBA00022989"/>
    </source>
</evidence>
<comment type="subcellular location">
    <subcellularLocation>
        <location evidence="1">Cell membrane</location>
        <topology evidence="1">Multi-pass membrane protein</topology>
    </subcellularLocation>
</comment>
<feature type="transmembrane region" description="Helical" evidence="9">
    <location>
        <begin position="100"/>
        <end position="119"/>
    </location>
</feature>